<accession>A0A4R8Q900</accession>
<dbReference type="Proteomes" id="UP000295083">
    <property type="component" value="Unassembled WGS sequence"/>
</dbReference>
<evidence type="ECO:0000313" key="2">
    <source>
        <dbReference type="EMBL" id="TDZ30263.1"/>
    </source>
</evidence>
<organism evidence="2 3">
    <name type="scientific">Colletotrichum spinosum</name>
    <dbReference type="NCBI Taxonomy" id="1347390"/>
    <lineage>
        <taxon>Eukaryota</taxon>
        <taxon>Fungi</taxon>
        <taxon>Dikarya</taxon>
        <taxon>Ascomycota</taxon>
        <taxon>Pezizomycotina</taxon>
        <taxon>Sordariomycetes</taxon>
        <taxon>Hypocreomycetidae</taxon>
        <taxon>Glomerellales</taxon>
        <taxon>Glomerellaceae</taxon>
        <taxon>Colletotrichum</taxon>
        <taxon>Colletotrichum orbiculare species complex</taxon>
    </lineage>
</organism>
<evidence type="ECO:0000313" key="3">
    <source>
        <dbReference type="Proteomes" id="UP000295083"/>
    </source>
</evidence>
<comment type="caution">
    <text evidence="2">The sequence shown here is derived from an EMBL/GenBank/DDBJ whole genome shotgun (WGS) entry which is preliminary data.</text>
</comment>
<name>A0A4R8Q900_9PEZI</name>
<protein>
    <submittedName>
        <fullName evidence="2">Uncharacterized protein</fullName>
    </submittedName>
</protein>
<proteinExistence type="predicted"/>
<reference evidence="2 3" key="1">
    <citation type="submission" date="2018-11" db="EMBL/GenBank/DDBJ databases">
        <title>Genome sequence and assembly of Colletotrichum spinosum.</title>
        <authorList>
            <person name="Gan P."/>
            <person name="Shirasu K."/>
        </authorList>
    </citation>
    <scope>NUCLEOTIDE SEQUENCE [LARGE SCALE GENOMIC DNA]</scope>
    <source>
        <strain evidence="2 3">CBS 515.97</strain>
    </source>
</reference>
<gene>
    <name evidence="2" type="ORF">C8035_v003092</name>
</gene>
<keyword evidence="3" id="KW-1185">Reference proteome</keyword>
<feature type="region of interest" description="Disordered" evidence="1">
    <location>
        <begin position="84"/>
        <end position="104"/>
    </location>
</feature>
<dbReference type="AlphaFoldDB" id="A0A4R8Q900"/>
<evidence type="ECO:0000256" key="1">
    <source>
        <dbReference type="SAM" id="MobiDB-lite"/>
    </source>
</evidence>
<sequence length="136" mass="15209">MGPLAVCLVAANVVDKTRRSLVLFFDCPPRLCDALRQDFVRLPRAGKVSRRVRSVRPSAVCESDVIMRHIVKPRVAVFNAAWSQHPPCNSTSDDLSRRSPSSRKPIISKKHFCRRNVGVIDSPLFAPAHDLTRDPP</sequence>
<dbReference type="EMBL" id="QAPG01000138">
    <property type="protein sequence ID" value="TDZ30263.1"/>
    <property type="molecule type" value="Genomic_DNA"/>
</dbReference>